<dbReference type="RefSeq" id="WP_124790134.1">
    <property type="nucleotide sequence ID" value="NZ_RQYN01000026.1"/>
</dbReference>
<evidence type="ECO:0000313" key="2">
    <source>
        <dbReference type="Proteomes" id="UP000279860"/>
    </source>
</evidence>
<dbReference type="PANTHER" id="PTHR46656">
    <property type="entry name" value="PUTATIVE-RELATED"/>
    <property type="match status" value="1"/>
</dbReference>
<keyword evidence="1" id="KW-0808">Transferase</keyword>
<dbReference type="PANTHER" id="PTHR46656:SF3">
    <property type="entry name" value="PUTATIVE-RELATED"/>
    <property type="match status" value="1"/>
</dbReference>
<accession>A0A3P1YU04</accession>
<evidence type="ECO:0000313" key="1">
    <source>
        <dbReference type="EMBL" id="RRD74564.1"/>
    </source>
</evidence>
<protein>
    <submittedName>
        <fullName evidence="1">Glycosyltransferase</fullName>
    </submittedName>
</protein>
<organism evidence="1 2">
    <name type="scientific">Tannerella forsythia</name>
    <name type="common">Bacteroides forsythus</name>
    <dbReference type="NCBI Taxonomy" id="28112"/>
    <lineage>
        <taxon>Bacteria</taxon>
        <taxon>Pseudomonadati</taxon>
        <taxon>Bacteroidota</taxon>
        <taxon>Bacteroidia</taxon>
        <taxon>Bacteroidales</taxon>
        <taxon>Tannerellaceae</taxon>
        <taxon>Tannerella</taxon>
    </lineage>
</organism>
<dbReference type="CDD" id="cd03801">
    <property type="entry name" value="GT4_PimA-like"/>
    <property type="match status" value="1"/>
</dbReference>
<dbReference type="GO" id="GO:0016740">
    <property type="term" value="F:transferase activity"/>
    <property type="evidence" value="ECO:0007669"/>
    <property type="project" value="UniProtKB-KW"/>
</dbReference>
<dbReference type="EMBL" id="RQYN01000026">
    <property type="protein sequence ID" value="RRD74564.1"/>
    <property type="molecule type" value="Genomic_DNA"/>
</dbReference>
<proteinExistence type="predicted"/>
<dbReference type="SUPFAM" id="SSF53756">
    <property type="entry name" value="UDP-Glycosyltransferase/glycogen phosphorylase"/>
    <property type="match status" value="1"/>
</dbReference>
<dbReference type="AlphaFoldDB" id="A0A3P1YU04"/>
<name>A0A3P1YU04_TANFO</name>
<sequence length="398" mass="46576">MNVGIVSTWFERGAAYVSRQYMKAIQTDPDNEVFVYARSGESYGKNQSDWDKEFVTWGKISKKYYSGDIGLMVKKDFTRWLTKNRIDIVLFNEQNWWPPVVWCKELGIKTGTYVDYYKEDTVPFFAMYDYIFCNTRRHYLLFKDIPQTYFIPWGTETDVFNVKRQKNDHLTFFHSAGMNPKRKGTDTVIDAFLKLPKGHQAKLLIHTQRKLETCLEHFDPSIYHHPDIEIRTATIPAPGLYGLGDVYVYPSILDGLGLTVVEALSCGLPCIVSNHAPMNEFIQDGVNGKLVDIEYLYSRSDGYFWPQCKVSTDSLVEQMMYYIKHFSDLDIFQEQARLSAVKDYDWGDRSEMICTILKKVKAKPFDKALANRIKQYERKKNGKYNLVPYLFYFFKKLM</sequence>
<dbReference type="Gene3D" id="3.40.50.2000">
    <property type="entry name" value="Glycogen Phosphorylase B"/>
    <property type="match status" value="1"/>
</dbReference>
<gene>
    <name evidence="1" type="ORF">EII41_07880</name>
</gene>
<dbReference type="Pfam" id="PF13692">
    <property type="entry name" value="Glyco_trans_1_4"/>
    <property type="match status" value="1"/>
</dbReference>
<reference evidence="1 2" key="1">
    <citation type="submission" date="2018-11" db="EMBL/GenBank/DDBJ databases">
        <title>Genomes From Bacteria Associated with the Canine Oral Cavity: a Test Case for Automated Genome-Based Taxonomic Assignment.</title>
        <authorList>
            <person name="Coil D.A."/>
            <person name="Jospin G."/>
            <person name="Darling A.E."/>
            <person name="Wallis C."/>
            <person name="Davis I.J."/>
            <person name="Harris S."/>
            <person name="Eisen J.A."/>
            <person name="Holcombe L.J."/>
            <person name="O'Flynn C."/>
        </authorList>
    </citation>
    <scope>NUCLEOTIDE SEQUENCE [LARGE SCALE GENOMIC DNA]</scope>
    <source>
        <strain evidence="1 2">OH1426_COT-023</strain>
    </source>
</reference>
<comment type="caution">
    <text evidence="1">The sequence shown here is derived from an EMBL/GenBank/DDBJ whole genome shotgun (WGS) entry which is preliminary data.</text>
</comment>
<dbReference type="Proteomes" id="UP000279860">
    <property type="component" value="Unassembled WGS sequence"/>
</dbReference>